<feature type="chain" id="PRO_5013017385" evidence="1">
    <location>
        <begin position="16"/>
        <end position="82"/>
    </location>
</feature>
<protein>
    <submittedName>
        <fullName evidence="2">Uncharacterized protein</fullName>
    </submittedName>
</protein>
<name>A0A016VN85_9BILA</name>
<proteinExistence type="predicted"/>
<keyword evidence="1" id="KW-0732">Signal</keyword>
<dbReference type="Proteomes" id="UP000024635">
    <property type="component" value="Unassembled WGS sequence"/>
</dbReference>
<feature type="signal peptide" evidence="1">
    <location>
        <begin position="1"/>
        <end position="15"/>
    </location>
</feature>
<comment type="caution">
    <text evidence="2">The sequence shown here is derived from an EMBL/GenBank/DDBJ whole genome shotgun (WGS) entry which is preliminary data.</text>
</comment>
<evidence type="ECO:0000313" key="3">
    <source>
        <dbReference type="Proteomes" id="UP000024635"/>
    </source>
</evidence>
<gene>
    <name evidence="2" type="primary">Acey_s0007.g3477</name>
    <name evidence="2" type="ORF">Y032_0007g3477</name>
</gene>
<evidence type="ECO:0000313" key="2">
    <source>
        <dbReference type="EMBL" id="EYC28880.1"/>
    </source>
</evidence>
<evidence type="ECO:0000256" key="1">
    <source>
        <dbReference type="SAM" id="SignalP"/>
    </source>
</evidence>
<reference evidence="3" key="1">
    <citation type="journal article" date="2015" name="Nat. Genet.">
        <title>The genome and transcriptome of the zoonotic hookworm Ancylostoma ceylanicum identify infection-specific gene families.</title>
        <authorList>
            <person name="Schwarz E.M."/>
            <person name="Hu Y."/>
            <person name="Antoshechkin I."/>
            <person name="Miller M.M."/>
            <person name="Sternberg P.W."/>
            <person name="Aroian R.V."/>
        </authorList>
    </citation>
    <scope>NUCLEOTIDE SEQUENCE</scope>
    <source>
        <strain evidence="3">HY135</strain>
    </source>
</reference>
<sequence>MKYVLVFALLIVVQDLTVKNVFPTKAAGRSTDDELVDSWCYPICVKIVKCKGGTFGAKLNKKTCTCYGCRVDPPFKPFTPDF</sequence>
<dbReference type="AlphaFoldDB" id="A0A016VN85"/>
<keyword evidence="3" id="KW-1185">Reference proteome</keyword>
<accession>A0A016VN85</accession>
<organism evidence="2 3">
    <name type="scientific">Ancylostoma ceylanicum</name>
    <dbReference type="NCBI Taxonomy" id="53326"/>
    <lineage>
        <taxon>Eukaryota</taxon>
        <taxon>Metazoa</taxon>
        <taxon>Ecdysozoa</taxon>
        <taxon>Nematoda</taxon>
        <taxon>Chromadorea</taxon>
        <taxon>Rhabditida</taxon>
        <taxon>Rhabditina</taxon>
        <taxon>Rhabditomorpha</taxon>
        <taxon>Strongyloidea</taxon>
        <taxon>Ancylostomatidae</taxon>
        <taxon>Ancylostomatinae</taxon>
        <taxon>Ancylostoma</taxon>
    </lineage>
</organism>
<dbReference type="EMBL" id="JARK01001343">
    <property type="protein sequence ID" value="EYC28880.1"/>
    <property type="molecule type" value="Genomic_DNA"/>
</dbReference>